<feature type="transmembrane region" description="Helical" evidence="6">
    <location>
        <begin position="231"/>
        <end position="260"/>
    </location>
</feature>
<dbReference type="CDD" id="cd13128">
    <property type="entry name" value="MATE_Wzx_like"/>
    <property type="match status" value="1"/>
</dbReference>
<feature type="transmembrane region" description="Helical" evidence="6">
    <location>
        <begin position="49"/>
        <end position="71"/>
    </location>
</feature>
<evidence type="ECO:0000256" key="6">
    <source>
        <dbReference type="SAM" id="Phobius"/>
    </source>
</evidence>
<keyword evidence="8" id="KW-1185">Reference proteome</keyword>
<feature type="transmembrane region" description="Helical" evidence="6">
    <location>
        <begin position="376"/>
        <end position="396"/>
    </location>
</feature>
<evidence type="ECO:0000256" key="1">
    <source>
        <dbReference type="ARBA" id="ARBA00004651"/>
    </source>
</evidence>
<keyword evidence="4 6" id="KW-1133">Transmembrane helix</keyword>
<evidence type="ECO:0000256" key="2">
    <source>
        <dbReference type="ARBA" id="ARBA00022475"/>
    </source>
</evidence>
<proteinExistence type="predicted"/>
<dbReference type="InterPro" id="IPR050833">
    <property type="entry name" value="Poly_Biosynth_Transport"/>
</dbReference>
<dbReference type="Pfam" id="PF01943">
    <property type="entry name" value="Polysacc_synt"/>
    <property type="match status" value="1"/>
</dbReference>
<protein>
    <submittedName>
        <fullName evidence="7">Flippase</fullName>
    </submittedName>
</protein>
<evidence type="ECO:0000313" key="8">
    <source>
        <dbReference type="Proteomes" id="UP000509667"/>
    </source>
</evidence>
<feature type="transmembrane region" description="Helical" evidence="6">
    <location>
        <begin position="345"/>
        <end position="369"/>
    </location>
</feature>
<feature type="transmembrane region" description="Helical" evidence="6">
    <location>
        <begin position="187"/>
        <end position="210"/>
    </location>
</feature>
<dbReference type="AlphaFoldDB" id="A0A7D5P1S8"/>
<comment type="subcellular location">
    <subcellularLocation>
        <location evidence="1">Cell membrane</location>
        <topology evidence="1">Multi-pass membrane protein</topology>
    </subcellularLocation>
</comment>
<keyword evidence="2" id="KW-1003">Cell membrane</keyword>
<dbReference type="GeneID" id="56077421"/>
<feature type="transmembrane region" description="Helical" evidence="6">
    <location>
        <begin position="440"/>
        <end position="458"/>
    </location>
</feature>
<evidence type="ECO:0000256" key="4">
    <source>
        <dbReference type="ARBA" id="ARBA00022989"/>
    </source>
</evidence>
<accession>A0A7D5P1S8</accession>
<reference evidence="7 8" key="1">
    <citation type="submission" date="2020-07" db="EMBL/GenBank/DDBJ databases">
        <title>Halosimplex pelagicum sp. nov. and Halosimplex rubrum sp. nov., isolated from salted brown alga Laminaria, and emended description of the genus Halosimplex.</title>
        <authorList>
            <person name="Cui H."/>
        </authorList>
    </citation>
    <scope>NUCLEOTIDE SEQUENCE [LARGE SCALE GENOMIC DNA]</scope>
    <source>
        <strain evidence="7 8">R27</strain>
    </source>
</reference>
<name>A0A7D5P1S8_9EURY</name>
<dbReference type="PANTHER" id="PTHR30250">
    <property type="entry name" value="PST FAMILY PREDICTED COLANIC ACID TRANSPORTER"/>
    <property type="match status" value="1"/>
</dbReference>
<evidence type="ECO:0000313" key="7">
    <source>
        <dbReference type="EMBL" id="QLH76901.1"/>
    </source>
</evidence>
<evidence type="ECO:0000256" key="3">
    <source>
        <dbReference type="ARBA" id="ARBA00022692"/>
    </source>
</evidence>
<feature type="transmembrane region" description="Helical" evidence="6">
    <location>
        <begin position="464"/>
        <end position="484"/>
    </location>
</feature>
<dbReference type="KEGG" id="hrr:HZS55_06120"/>
<dbReference type="EMBL" id="CP058910">
    <property type="protein sequence ID" value="QLH76901.1"/>
    <property type="molecule type" value="Genomic_DNA"/>
</dbReference>
<dbReference type="GO" id="GO:0005886">
    <property type="term" value="C:plasma membrane"/>
    <property type="evidence" value="ECO:0007669"/>
    <property type="project" value="UniProtKB-SubCell"/>
</dbReference>
<feature type="transmembrane region" description="Helical" evidence="6">
    <location>
        <begin position="160"/>
        <end position="181"/>
    </location>
</feature>
<evidence type="ECO:0000256" key="5">
    <source>
        <dbReference type="ARBA" id="ARBA00023136"/>
    </source>
</evidence>
<dbReference type="PANTHER" id="PTHR30250:SF27">
    <property type="entry name" value="POLYSACCHARIDE BIOSYNTHESIS PROTEIN"/>
    <property type="match status" value="1"/>
</dbReference>
<dbReference type="OrthoDB" id="19148at2157"/>
<keyword evidence="5 6" id="KW-0472">Membrane</keyword>
<feature type="transmembrane region" description="Helical" evidence="6">
    <location>
        <begin position="92"/>
        <end position="115"/>
    </location>
</feature>
<feature type="transmembrane region" description="Helical" evidence="6">
    <location>
        <begin position="127"/>
        <end position="148"/>
    </location>
</feature>
<feature type="transmembrane region" description="Helical" evidence="6">
    <location>
        <begin position="317"/>
        <end position="339"/>
    </location>
</feature>
<dbReference type="Proteomes" id="UP000509667">
    <property type="component" value="Chromosome"/>
</dbReference>
<sequence>MPDSSEDSYSSSLLALTQGATLFFIGRILKNGLTALFNLILTRGLGATLFGIYTYAWTLTSLAIVLGRLGTGKSLLRFIPDYSDDLAKRNNFFSLALFTAVTGSSVIGVVFYVAAPTISSQTLESPLLVQALRIFAFALPFYTLIRLTGEVFRSVEKIKYKIVLIDILSPLSKVVFTGIVLAVGYSLLGVVTTLLLVGVFTFFIGIIMIIHSTDLRPSFDLQQTHKNYDEFFGYSIPLTFKDIGSLLYTRIDILMVGIFLTNSSVGIYRISTLLAMFLSLPLSGFNQLFPPIASRLYSNGDLEELGSLYERVTRWTFTLSILPALVAIVYGQEILLIFGPKFTKGALVLSILTIGQLTNCLIGPSGFLLMMTDHQYLNLLNQWILGILNAILNYVLIQRYGIAGAALATASVLSIINLVRIGQVWYTERLMPYSWSFLKPIIAGFTTVCTLITFSFILEGYVLLILGSTGGGIVFLSTLYVLGIEQSDKEFFSKILNDYIINRSV</sequence>
<keyword evidence="3 6" id="KW-0812">Transmembrane</keyword>
<feature type="transmembrane region" description="Helical" evidence="6">
    <location>
        <begin position="402"/>
        <end position="419"/>
    </location>
</feature>
<dbReference type="RefSeq" id="WP_179910835.1">
    <property type="nucleotide sequence ID" value="NZ_CP058910.1"/>
</dbReference>
<organism evidence="7 8">
    <name type="scientific">Halosimplex rubrum</name>
    <dbReference type="NCBI Taxonomy" id="869889"/>
    <lineage>
        <taxon>Archaea</taxon>
        <taxon>Methanobacteriati</taxon>
        <taxon>Methanobacteriota</taxon>
        <taxon>Stenosarchaea group</taxon>
        <taxon>Halobacteria</taxon>
        <taxon>Halobacteriales</taxon>
        <taxon>Haloarculaceae</taxon>
        <taxon>Halosimplex</taxon>
    </lineage>
</organism>
<gene>
    <name evidence="7" type="ORF">HZS55_06120</name>
</gene>
<dbReference type="InterPro" id="IPR002797">
    <property type="entry name" value="Polysacc_synth"/>
</dbReference>